<evidence type="ECO:0000313" key="3">
    <source>
        <dbReference type="Proteomes" id="UP000273158"/>
    </source>
</evidence>
<feature type="chain" id="PRO_5039498799" description="Lipoprotein" evidence="1">
    <location>
        <begin position="23"/>
        <end position="186"/>
    </location>
</feature>
<dbReference type="Proteomes" id="UP000273158">
    <property type="component" value="Unassembled WGS sequence"/>
</dbReference>
<accession>A0A498CAC2</accession>
<proteinExistence type="predicted"/>
<gene>
    <name evidence="2" type="ORF">C7474_0812</name>
</gene>
<dbReference type="AlphaFoldDB" id="A0A498CAC2"/>
<dbReference type="EMBL" id="RCDB01000001">
    <property type="protein sequence ID" value="RLK52854.1"/>
    <property type="molecule type" value="Genomic_DNA"/>
</dbReference>
<evidence type="ECO:0008006" key="4">
    <source>
        <dbReference type="Google" id="ProtNLM"/>
    </source>
</evidence>
<keyword evidence="3" id="KW-1185">Reference proteome</keyword>
<reference evidence="2 3" key="1">
    <citation type="journal article" date="2015" name="Stand. Genomic Sci.">
        <title>Genomic Encyclopedia of Bacterial and Archaeal Type Strains, Phase III: the genomes of soil and plant-associated and newly described type strains.</title>
        <authorList>
            <person name="Whitman W.B."/>
            <person name="Woyke T."/>
            <person name="Klenk H.P."/>
            <person name="Zhou Y."/>
            <person name="Lilburn T.G."/>
            <person name="Beck B.J."/>
            <person name="De Vos P."/>
            <person name="Vandamme P."/>
            <person name="Eisen J.A."/>
            <person name="Garrity G."/>
            <person name="Hugenholtz P."/>
            <person name="Kyrpides N.C."/>
        </authorList>
    </citation>
    <scope>NUCLEOTIDE SEQUENCE [LARGE SCALE GENOMIC DNA]</scope>
    <source>
        <strain evidence="2 3">S2T63</strain>
    </source>
</reference>
<evidence type="ECO:0000313" key="2">
    <source>
        <dbReference type="EMBL" id="RLK52854.1"/>
    </source>
</evidence>
<protein>
    <recommendedName>
        <fullName evidence="4">Lipoprotein</fullName>
    </recommendedName>
</protein>
<sequence>MRVRSKLSIGLLVVAAALTVTACTATLAGTDSAEPIASETAALATPRPGVATSRATITPTADPAYTAAVSAYPQALPDGYAFPPYLIGAESADKWWWCSQIDAAWEAYFRREDETEALGYLRAAADVDPGSYGRYDQADDALPLNEKVDRDVRFIGGGVDSQYVEYTAHGCWKWAKSVGAEFPPVS</sequence>
<comment type="caution">
    <text evidence="2">The sequence shown here is derived from an EMBL/GenBank/DDBJ whole genome shotgun (WGS) entry which is preliminary data.</text>
</comment>
<organism evidence="2 3">
    <name type="scientific">Microbacterium telephonicum</name>
    <dbReference type="NCBI Taxonomy" id="1714841"/>
    <lineage>
        <taxon>Bacteria</taxon>
        <taxon>Bacillati</taxon>
        <taxon>Actinomycetota</taxon>
        <taxon>Actinomycetes</taxon>
        <taxon>Micrococcales</taxon>
        <taxon>Microbacteriaceae</taxon>
        <taxon>Microbacterium</taxon>
    </lineage>
</organism>
<keyword evidence="1" id="KW-0732">Signal</keyword>
<evidence type="ECO:0000256" key="1">
    <source>
        <dbReference type="SAM" id="SignalP"/>
    </source>
</evidence>
<name>A0A498CAC2_9MICO</name>
<feature type="signal peptide" evidence="1">
    <location>
        <begin position="1"/>
        <end position="22"/>
    </location>
</feature>
<dbReference type="PROSITE" id="PS51257">
    <property type="entry name" value="PROKAR_LIPOPROTEIN"/>
    <property type="match status" value="1"/>
</dbReference>